<dbReference type="Proteomes" id="UP000182719">
    <property type="component" value="Unassembled WGS sequence"/>
</dbReference>
<dbReference type="EMBL" id="FOAP01000017">
    <property type="protein sequence ID" value="SEM46277.1"/>
    <property type="molecule type" value="Genomic_DNA"/>
</dbReference>
<dbReference type="Pfam" id="PF12773">
    <property type="entry name" value="DZR"/>
    <property type="match status" value="1"/>
</dbReference>
<sequence>MAMIPFTRNYTDRSNNFGFQFEFQCDKCRNGHMSPFIASKVGMATGLLKAAGTLFGGTLSRAAYAGQHVKDALRGNAWDEAYGEAVAEAKPHFRHCSRCGHWVCPQACWNEARELCEDCAPDLHEEAAHIQARVAVEQAWDKARKVDQVASLDMKAPRSAAVSACPHCQARISGGKFCSECGKPLAAAKVNCTECGVALKPRARFCSECGTPQGP</sequence>
<dbReference type="InterPro" id="IPR025874">
    <property type="entry name" value="DZR"/>
</dbReference>
<accession>A0A1H7YLT7</accession>
<evidence type="ECO:0000313" key="3">
    <source>
        <dbReference type="Proteomes" id="UP000182719"/>
    </source>
</evidence>
<keyword evidence="3" id="KW-1185">Reference proteome</keyword>
<evidence type="ECO:0000313" key="2">
    <source>
        <dbReference type="EMBL" id="SEM46277.1"/>
    </source>
</evidence>
<name>A0A1H7YLT7_STIAU</name>
<evidence type="ECO:0000259" key="1">
    <source>
        <dbReference type="Pfam" id="PF12773"/>
    </source>
</evidence>
<feature type="domain" description="DZANK-type" evidence="1">
    <location>
        <begin position="165"/>
        <end position="210"/>
    </location>
</feature>
<dbReference type="RefSeq" id="WP_075009398.1">
    <property type="nucleotide sequence ID" value="NZ_FOAP01000017.1"/>
</dbReference>
<dbReference type="OrthoDB" id="1178869at2"/>
<organism evidence="2 3">
    <name type="scientific">Stigmatella aurantiaca</name>
    <dbReference type="NCBI Taxonomy" id="41"/>
    <lineage>
        <taxon>Bacteria</taxon>
        <taxon>Pseudomonadati</taxon>
        <taxon>Myxococcota</taxon>
        <taxon>Myxococcia</taxon>
        <taxon>Myxococcales</taxon>
        <taxon>Cystobacterineae</taxon>
        <taxon>Archangiaceae</taxon>
        <taxon>Stigmatella</taxon>
    </lineage>
</organism>
<reference evidence="3" key="1">
    <citation type="submission" date="2016-10" db="EMBL/GenBank/DDBJ databases">
        <authorList>
            <person name="Varghese N."/>
            <person name="Submissions S."/>
        </authorList>
    </citation>
    <scope>NUCLEOTIDE SEQUENCE [LARGE SCALE GENOMIC DNA]</scope>
    <source>
        <strain evidence="3">DSM 17044</strain>
    </source>
</reference>
<proteinExistence type="predicted"/>
<gene>
    <name evidence="2" type="ORF">SAMN05444354_11750</name>
</gene>
<dbReference type="AlphaFoldDB" id="A0A1H7YLT7"/>
<protein>
    <submittedName>
        <fullName evidence="2">Double zinc ribbon</fullName>
    </submittedName>
</protein>